<evidence type="ECO:0000313" key="1">
    <source>
        <dbReference type="EMBL" id="KAG9243244.1"/>
    </source>
</evidence>
<name>A0A9P7Z0A8_9HELO</name>
<dbReference type="EMBL" id="MU253994">
    <property type="protein sequence ID" value="KAG9243244.1"/>
    <property type="molecule type" value="Genomic_DNA"/>
</dbReference>
<gene>
    <name evidence="1" type="ORF">BJ878DRAFT_424041</name>
</gene>
<accession>A0A9P7Z0A8</accession>
<proteinExistence type="predicted"/>
<organism evidence="1 2">
    <name type="scientific">Calycina marina</name>
    <dbReference type="NCBI Taxonomy" id="1763456"/>
    <lineage>
        <taxon>Eukaryota</taxon>
        <taxon>Fungi</taxon>
        <taxon>Dikarya</taxon>
        <taxon>Ascomycota</taxon>
        <taxon>Pezizomycotina</taxon>
        <taxon>Leotiomycetes</taxon>
        <taxon>Helotiales</taxon>
        <taxon>Pezizellaceae</taxon>
        <taxon>Calycina</taxon>
    </lineage>
</organism>
<sequence length="78" mass="8932">GAYREFCSTCSTTMFWDCDFRRDLIDISVGLFEPEEGVGAERWLEWASERVSFKNLAMSKSLVGSLKNGLRYLKEGKI</sequence>
<keyword evidence="2" id="KW-1185">Reference proteome</keyword>
<dbReference type="Gene3D" id="2.170.150.70">
    <property type="match status" value="1"/>
</dbReference>
<dbReference type="OrthoDB" id="5422068at2759"/>
<reference evidence="1" key="1">
    <citation type="journal article" date="2021" name="IMA Fungus">
        <title>Genomic characterization of three marine fungi, including Emericellopsis atlantica sp. nov. with signatures of a generalist lifestyle and marine biomass degradation.</title>
        <authorList>
            <person name="Hagestad O.C."/>
            <person name="Hou L."/>
            <person name="Andersen J.H."/>
            <person name="Hansen E.H."/>
            <person name="Altermark B."/>
            <person name="Li C."/>
            <person name="Kuhnert E."/>
            <person name="Cox R.J."/>
            <person name="Crous P.W."/>
            <person name="Spatafora J.W."/>
            <person name="Lail K."/>
            <person name="Amirebrahimi M."/>
            <person name="Lipzen A."/>
            <person name="Pangilinan J."/>
            <person name="Andreopoulos W."/>
            <person name="Hayes R.D."/>
            <person name="Ng V."/>
            <person name="Grigoriev I.V."/>
            <person name="Jackson S.A."/>
            <person name="Sutton T.D.S."/>
            <person name="Dobson A.D.W."/>
            <person name="Rama T."/>
        </authorList>
    </citation>
    <scope>NUCLEOTIDE SEQUENCE</scope>
    <source>
        <strain evidence="1">TRa3180A</strain>
    </source>
</reference>
<dbReference type="InterPro" id="IPR011057">
    <property type="entry name" value="Mss4-like_sf"/>
</dbReference>
<dbReference type="AlphaFoldDB" id="A0A9P7Z0A8"/>
<protein>
    <recommendedName>
        <fullName evidence="3">CENP-V/GFA domain-containing protein</fullName>
    </recommendedName>
</protein>
<comment type="caution">
    <text evidence="1">The sequence shown here is derived from an EMBL/GenBank/DDBJ whole genome shotgun (WGS) entry which is preliminary data.</text>
</comment>
<feature type="non-terminal residue" evidence="1">
    <location>
        <position position="1"/>
    </location>
</feature>
<dbReference type="Proteomes" id="UP000887226">
    <property type="component" value="Unassembled WGS sequence"/>
</dbReference>
<evidence type="ECO:0008006" key="3">
    <source>
        <dbReference type="Google" id="ProtNLM"/>
    </source>
</evidence>
<evidence type="ECO:0000313" key="2">
    <source>
        <dbReference type="Proteomes" id="UP000887226"/>
    </source>
</evidence>
<dbReference type="SUPFAM" id="SSF51316">
    <property type="entry name" value="Mss4-like"/>
    <property type="match status" value="1"/>
</dbReference>